<organism evidence="6 7">
    <name type="scientific">Pelagibaculum spongiae</name>
    <dbReference type="NCBI Taxonomy" id="2080658"/>
    <lineage>
        <taxon>Bacteria</taxon>
        <taxon>Pseudomonadati</taxon>
        <taxon>Pseudomonadota</taxon>
        <taxon>Gammaproteobacteria</taxon>
        <taxon>Oceanospirillales</taxon>
        <taxon>Pelagibaculum</taxon>
    </lineage>
</organism>
<dbReference type="Pfam" id="PF00216">
    <property type="entry name" value="Bac_DNA_binding"/>
    <property type="match status" value="1"/>
</dbReference>
<comment type="similarity">
    <text evidence="2 5">Belongs to the bacterial histone-like protein family.</text>
</comment>
<evidence type="ECO:0000256" key="2">
    <source>
        <dbReference type="ARBA" id="ARBA00010529"/>
    </source>
</evidence>
<dbReference type="SUPFAM" id="SSF47729">
    <property type="entry name" value="IHF-like DNA-binding proteins"/>
    <property type="match status" value="1"/>
</dbReference>
<dbReference type="FunFam" id="4.10.520.10:FF:000001">
    <property type="entry name" value="DNA-binding protein HU"/>
    <property type="match status" value="1"/>
</dbReference>
<keyword evidence="4 6" id="KW-0238">DNA-binding</keyword>
<gene>
    <name evidence="6" type="ORF">DC094_00530</name>
</gene>
<dbReference type="Gene3D" id="4.10.520.10">
    <property type="entry name" value="IHF-like DNA-binding proteins"/>
    <property type="match status" value="1"/>
</dbReference>
<dbReference type="GO" id="GO:0042802">
    <property type="term" value="F:identical protein binding"/>
    <property type="evidence" value="ECO:0007669"/>
    <property type="project" value="UniProtKB-ARBA"/>
</dbReference>
<proteinExistence type="inferred from homology"/>
<keyword evidence="3" id="KW-0226">DNA condensation</keyword>
<evidence type="ECO:0000256" key="5">
    <source>
        <dbReference type="RuleBase" id="RU003939"/>
    </source>
</evidence>
<dbReference type="EMBL" id="QDDL01000001">
    <property type="protein sequence ID" value="PVZ71563.1"/>
    <property type="molecule type" value="Genomic_DNA"/>
</dbReference>
<dbReference type="GO" id="GO:0003677">
    <property type="term" value="F:DNA binding"/>
    <property type="evidence" value="ECO:0007669"/>
    <property type="project" value="UniProtKB-KW"/>
</dbReference>
<dbReference type="GO" id="GO:0006351">
    <property type="term" value="P:DNA-templated transcription"/>
    <property type="evidence" value="ECO:0007669"/>
    <property type="project" value="UniProtKB-ARBA"/>
</dbReference>
<evidence type="ECO:0000256" key="1">
    <source>
        <dbReference type="ARBA" id="ARBA00003819"/>
    </source>
</evidence>
<dbReference type="SMART" id="SM00411">
    <property type="entry name" value="BHL"/>
    <property type="match status" value="1"/>
</dbReference>
<evidence type="ECO:0000256" key="4">
    <source>
        <dbReference type="ARBA" id="ARBA00023125"/>
    </source>
</evidence>
<dbReference type="CDD" id="cd13831">
    <property type="entry name" value="HU"/>
    <property type="match status" value="1"/>
</dbReference>
<dbReference type="GO" id="GO:0006270">
    <property type="term" value="P:DNA replication initiation"/>
    <property type="evidence" value="ECO:0007669"/>
    <property type="project" value="UniProtKB-ARBA"/>
</dbReference>
<accession>A0A2V1GZG3</accession>
<sequence>MKKPELIAAVADQAELSKAQAAKAVNAIVETITQAVSKGEDVSLIGFGSFQLRKRAARNGHNPQTGKSIKIPASKSVAFKAGKSLREAVNN</sequence>
<dbReference type="InterPro" id="IPR010992">
    <property type="entry name" value="IHF-like_DNA-bd_dom_sf"/>
</dbReference>
<dbReference type="OrthoDB" id="9799835at2"/>
<name>A0A2V1GZG3_9GAMM</name>
<protein>
    <submittedName>
        <fullName evidence="6">DNA-binding protein HU</fullName>
    </submittedName>
</protein>
<dbReference type="GO" id="GO:1990103">
    <property type="term" value="C:DnaA-HU complex"/>
    <property type="evidence" value="ECO:0007669"/>
    <property type="project" value="UniProtKB-ARBA"/>
</dbReference>
<comment type="caution">
    <text evidence="6">The sequence shown here is derived from an EMBL/GenBank/DDBJ whole genome shotgun (WGS) entry which is preliminary data.</text>
</comment>
<dbReference type="PANTHER" id="PTHR33175">
    <property type="entry name" value="DNA-BINDING PROTEIN HU"/>
    <property type="match status" value="1"/>
</dbReference>
<dbReference type="GO" id="GO:0030527">
    <property type="term" value="F:structural constituent of chromatin"/>
    <property type="evidence" value="ECO:0007669"/>
    <property type="project" value="InterPro"/>
</dbReference>
<dbReference type="PROSITE" id="PS00045">
    <property type="entry name" value="HISTONE_LIKE"/>
    <property type="match status" value="1"/>
</dbReference>
<reference evidence="6 7" key="1">
    <citation type="submission" date="2018-04" db="EMBL/GenBank/DDBJ databases">
        <title>Thalassorhabdus spongiae gen. nov., sp. nov., isolated from a marine sponge in South-West Iceland.</title>
        <authorList>
            <person name="Knobloch S."/>
            <person name="Daussin A."/>
            <person name="Johannsson R."/>
            <person name="Marteinsson V.T."/>
        </authorList>
    </citation>
    <scope>NUCLEOTIDE SEQUENCE [LARGE SCALE GENOMIC DNA]</scope>
    <source>
        <strain evidence="6 7">Hp12</strain>
    </source>
</reference>
<dbReference type="AlphaFoldDB" id="A0A2V1GZG3"/>
<evidence type="ECO:0000313" key="6">
    <source>
        <dbReference type="EMBL" id="PVZ71563.1"/>
    </source>
</evidence>
<evidence type="ECO:0000256" key="3">
    <source>
        <dbReference type="ARBA" id="ARBA00023067"/>
    </source>
</evidence>
<dbReference type="InterPro" id="IPR020816">
    <property type="entry name" value="Histone-like_DNA-bd_CS"/>
</dbReference>
<dbReference type="GO" id="GO:0030261">
    <property type="term" value="P:chromosome condensation"/>
    <property type="evidence" value="ECO:0007669"/>
    <property type="project" value="UniProtKB-KW"/>
</dbReference>
<comment type="function">
    <text evidence="1">Histone-like DNA-binding protein which is capable of wrapping DNA to stabilize it, and thus to prevent its denaturation under extreme environmental conditions.</text>
</comment>
<dbReference type="GO" id="GO:0005829">
    <property type="term" value="C:cytosol"/>
    <property type="evidence" value="ECO:0007669"/>
    <property type="project" value="TreeGrafter"/>
</dbReference>
<dbReference type="InterPro" id="IPR000119">
    <property type="entry name" value="Hist_DNA-bd"/>
</dbReference>
<dbReference type="PRINTS" id="PR01727">
    <property type="entry name" value="DNABINDINGHU"/>
</dbReference>
<evidence type="ECO:0000313" key="7">
    <source>
        <dbReference type="Proteomes" id="UP000244906"/>
    </source>
</evidence>
<dbReference type="GO" id="GO:1990178">
    <property type="term" value="C:HU-DNA complex"/>
    <property type="evidence" value="ECO:0007669"/>
    <property type="project" value="UniProtKB-ARBA"/>
</dbReference>
<keyword evidence="7" id="KW-1185">Reference proteome</keyword>
<dbReference type="Proteomes" id="UP000244906">
    <property type="component" value="Unassembled WGS sequence"/>
</dbReference>
<dbReference type="PANTHER" id="PTHR33175:SF3">
    <property type="entry name" value="DNA-BINDING PROTEIN HU-BETA"/>
    <property type="match status" value="1"/>
</dbReference>